<sequence length="119" mass="13819">MSFTLDHNDIDQTNDDTDSLYIHIFINCYNWAQNITVPYSPQQVDFKTAFAVHLFDVCKTEGGENKQLDFVIRENEFPKGVSKGANTTLNMVYQAIKTFAKDGKKDLHITHMWQLYHIE</sequence>
<name>U9TUJ9_RHIID</name>
<evidence type="ECO:0000313" key="1">
    <source>
        <dbReference type="EMBL" id="ESA11087.1"/>
    </source>
</evidence>
<organism evidence="1">
    <name type="scientific">Rhizophagus irregularis (strain DAOM 181602 / DAOM 197198 / MUCL 43194)</name>
    <name type="common">Arbuscular mycorrhizal fungus</name>
    <name type="synonym">Glomus intraradices</name>
    <dbReference type="NCBI Taxonomy" id="747089"/>
    <lineage>
        <taxon>Eukaryota</taxon>
        <taxon>Fungi</taxon>
        <taxon>Fungi incertae sedis</taxon>
        <taxon>Mucoromycota</taxon>
        <taxon>Glomeromycotina</taxon>
        <taxon>Glomeromycetes</taxon>
        <taxon>Glomerales</taxon>
        <taxon>Glomeraceae</taxon>
        <taxon>Rhizophagus</taxon>
    </lineage>
</organism>
<gene>
    <name evidence="1" type="ORF">GLOINDRAFT_28687</name>
</gene>
<dbReference type="HOGENOM" id="CLU_2062693_0_0_1"/>
<accession>U9TUJ9</accession>
<protein>
    <submittedName>
        <fullName evidence="1">Uncharacterized protein</fullName>
    </submittedName>
</protein>
<reference evidence="1" key="1">
    <citation type="submission" date="2013-07" db="EMBL/GenBank/DDBJ databases">
        <title>The genome of an arbuscular mycorrhizal fungus provides insights into the evolution of the oldest plant symbiosis.</title>
        <authorList>
            <consortium name="DOE Joint Genome Institute"/>
            <person name="Tisserant E."/>
            <person name="Malbreil M."/>
            <person name="Kuo A."/>
            <person name="Kohler A."/>
            <person name="Symeonidi A."/>
            <person name="Balestrini R."/>
            <person name="Charron P."/>
            <person name="Duensing N."/>
            <person name="Frei-dit-Frey N."/>
            <person name="Gianinazzi-Pearson V."/>
            <person name="Gilbert B."/>
            <person name="Handa Y."/>
            <person name="Hijri M."/>
            <person name="Kaul R."/>
            <person name="Kawaguchi M."/>
            <person name="Krajinski F."/>
            <person name="Lammers P."/>
            <person name="Lapierre D."/>
            <person name="Masclaux F.G."/>
            <person name="Murat C."/>
            <person name="Morin E."/>
            <person name="Ndikumana S."/>
            <person name="Pagni M."/>
            <person name="Petitpierre D."/>
            <person name="Requena N."/>
            <person name="Rosikiewicz P."/>
            <person name="Riley R."/>
            <person name="Saito K."/>
            <person name="San Clemente H."/>
            <person name="Shapiro H."/>
            <person name="van Tuinen D."/>
            <person name="Becard G."/>
            <person name="Bonfante P."/>
            <person name="Paszkowski U."/>
            <person name="Shachar-Hill Y."/>
            <person name="Young J.P."/>
            <person name="Sanders I.R."/>
            <person name="Henrissat B."/>
            <person name="Rensing S.A."/>
            <person name="Grigoriev I.V."/>
            <person name="Corradi N."/>
            <person name="Roux C."/>
            <person name="Martin F."/>
        </authorList>
    </citation>
    <scope>NUCLEOTIDE SEQUENCE</scope>
    <source>
        <strain evidence="1">DAOM 197198</strain>
    </source>
</reference>
<proteinExistence type="predicted"/>
<dbReference type="EMBL" id="KI286385">
    <property type="protein sequence ID" value="ESA11087.1"/>
    <property type="molecule type" value="Genomic_DNA"/>
</dbReference>
<dbReference type="AlphaFoldDB" id="U9TUJ9"/>